<name>A0A9W9QYH9_PENBR</name>
<dbReference type="AlphaFoldDB" id="A0A9W9QYH9"/>
<feature type="region of interest" description="Disordered" evidence="1">
    <location>
        <begin position="201"/>
        <end position="225"/>
    </location>
</feature>
<sequence>MSDDALRAANHISKGALRPAAQLCKLCRCWCRVQSYQGSKMSSSSVIDSMLDAFQLFHLRSSIDIITRGYEHSSPSNTSASRGENYSKKRRLDQISCPKSSPQSPLEICAIGSTTHHAEQARAVIQGELNGNERMDRERQSILRSALQFVDVMAQGRGISDKSSPSLDVCGGDLLDENASIAPSPELFYMLLPGTKKTEHHPICRNELTRSKNRPRPLEPDGQVP</sequence>
<reference evidence="2" key="2">
    <citation type="journal article" date="2023" name="IMA Fungus">
        <title>Comparative genomic study of the Penicillium genus elucidates a diverse pangenome and 15 lateral gene transfer events.</title>
        <authorList>
            <person name="Petersen C."/>
            <person name="Sorensen T."/>
            <person name="Nielsen M.R."/>
            <person name="Sondergaard T.E."/>
            <person name="Sorensen J.L."/>
            <person name="Fitzpatrick D.A."/>
            <person name="Frisvad J.C."/>
            <person name="Nielsen K.L."/>
        </authorList>
    </citation>
    <scope>NUCLEOTIDE SEQUENCE</scope>
    <source>
        <strain evidence="2">IBT 35675</strain>
    </source>
</reference>
<comment type="caution">
    <text evidence="2">The sequence shown here is derived from an EMBL/GenBank/DDBJ whole genome shotgun (WGS) entry which is preliminary data.</text>
</comment>
<evidence type="ECO:0000313" key="3">
    <source>
        <dbReference type="Proteomes" id="UP001148299"/>
    </source>
</evidence>
<keyword evidence="3" id="KW-1185">Reference proteome</keyword>
<accession>A0A9W9QYH9</accession>
<feature type="region of interest" description="Disordered" evidence="1">
    <location>
        <begin position="70"/>
        <end position="104"/>
    </location>
</feature>
<reference evidence="2" key="1">
    <citation type="submission" date="2022-12" db="EMBL/GenBank/DDBJ databases">
        <authorList>
            <person name="Petersen C."/>
        </authorList>
    </citation>
    <scope>NUCLEOTIDE SEQUENCE</scope>
    <source>
        <strain evidence="2">IBT 35675</strain>
    </source>
</reference>
<dbReference type="Proteomes" id="UP001148299">
    <property type="component" value="Unassembled WGS sequence"/>
</dbReference>
<gene>
    <name evidence="2" type="ORF">N7541_008129</name>
</gene>
<feature type="compositionally biased region" description="Basic and acidic residues" evidence="1">
    <location>
        <begin position="201"/>
        <end position="210"/>
    </location>
</feature>
<organism evidence="2 3">
    <name type="scientific">Penicillium brevicompactum</name>
    <dbReference type="NCBI Taxonomy" id="5074"/>
    <lineage>
        <taxon>Eukaryota</taxon>
        <taxon>Fungi</taxon>
        <taxon>Dikarya</taxon>
        <taxon>Ascomycota</taxon>
        <taxon>Pezizomycotina</taxon>
        <taxon>Eurotiomycetes</taxon>
        <taxon>Eurotiomycetidae</taxon>
        <taxon>Eurotiales</taxon>
        <taxon>Aspergillaceae</taxon>
        <taxon>Penicillium</taxon>
    </lineage>
</organism>
<dbReference type="EMBL" id="JAPZBR010000006">
    <property type="protein sequence ID" value="KAJ5350402.1"/>
    <property type="molecule type" value="Genomic_DNA"/>
</dbReference>
<protein>
    <submittedName>
        <fullName evidence="2">Uncharacterized protein</fullName>
    </submittedName>
</protein>
<proteinExistence type="predicted"/>
<evidence type="ECO:0000256" key="1">
    <source>
        <dbReference type="SAM" id="MobiDB-lite"/>
    </source>
</evidence>
<evidence type="ECO:0000313" key="2">
    <source>
        <dbReference type="EMBL" id="KAJ5350402.1"/>
    </source>
</evidence>
<feature type="compositionally biased region" description="Polar residues" evidence="1">
    <location>
        <begin position="73"/>
        <end position="84"/>
    </location>
</feature>